<evidence type="ECO:0000259" key="3">
    <source>
        <dbReference type="PROSITE" id="PS50977"/>
    </source>
</evidence>
<dbReference type="InterPro" id="IPR039532">
    <property type="entry name" value="TetR_C_Firmicutes"/>
</dbReference>
<dbReference type="PATRIC" id="fig|229920.5.peg.2295"/>
<dbReference type="InterPro" id="IPR009057">
    <property type="entry name" value="Homeodomain-like_sf"/>
</dbReference>
<dbReference type="PANTHER" id="PTHR43479:SF23">
    <property type="entry name" value="HTH TETR-TYPE DOMAIN-CONTAINING PROTEIN"/>
    <property type="match status" value="1"/>
</dbReference>
<gene>
    <name evidence="4" type="ORF">ADM99_03335</name>
</gene>
<sequence>MQTSTGLDRRIVRTRDAIREALIDLMEEKGFEAISIKDITDRANINRGTFYLHYHDKFDLLDQTETEIIEDMKQILIREDSLGLEEYMISDRPHPIIIALFEYIQARSRMMHAILGLKANPNFQGRLKKAIESNLYFIGFAHHKSENDLLVPGEYLISYVAAAHMGVVQAWLNNGCRETPREMAQILSRLSFQGPFKAIR</sequence>
<dbReference type="PRINTS" id="PR00455">
    <property type="entry name" value="HTHTETR"/>
</dbReference>
<dbReference type="GO" id="GO:0003677">
    <property type="term" value="F:DNA binding"/>
    <property type="evidence" value="ECO:0007669"/>
    <property type="project" value="UniProtKB-UniRule"/>
</dbReference>
<feature type="DNA-binding region" description="H-T-H motif" evidence="2">
    <location>
        <begin position="35"/>
        <end position="54"/>
    </location>
</feature>
<dbReference type="InterPro" id="IPR050624">
    <property type="entry name" value="HTH-type_Tx_Regulator"/>
</dbReference>
<dbReference type="EMBL" id="LGCK01000006">
    <property type="protein sequence ID" value="KPL73270.1"/>
    <property type="molecule type" value="Genomic_DNA"/>
</dbReference>
<keyword evidence="5" id="KW-1185">Reference proteome</keyword>
<dbReference type="PANTHER" id="PTHR43479">
    <property type="entry name" value="ACREF/ENVCD OPERON REPRESSOR-RELATED"/>
    <property type="match status" value="1"/>
</dbReference>
<dbReference type="RefSeq" id="WP_062421675.1">
    <property type="nucleotide sequence ID" value="NZ_BBYA01000009.1"/>
</dbReference>
<keyword evidence="1 2" id="KW-0238">DNA-binding</keyword>
<organism evidence="4 5">
    <name type="scientific">Leptolinea tardivitalis</name>
    <dbReference type="NCBI Taxonomy" id="229920"/>
    <lineage>
        <taxon>Bacteria</taxon>
        <taxon>Bacillati</taxon>
        <taxon>Chloroflexota</taxon>
        <taxon>Anaerolineae</taxon>
        <taxon>Anaerolineales</taxon>
        <taxon>Anaerolineaceae</taxon>
        <taxon>Leptolinea</taxon>
    </lineage>
</organism>
<dbReference type="Pfam" id="PF00440">
    <property type="entry name" value="TetR_N"/>
    <property type="match status" value="1"/>
</dbReference>
<evidence type="ECO:0000313" key="5">
    <source>
        <dbReference type="Proteomes" id="UP000050430"/>
    </source>
</evidence>
<feature type="domain" description="HTH tetR-type" evidence="3">
    <location>
        <begin position="12"/>
        <end position="72"/>
    </location>
</feature>
<dbReference type="Gene3D" id="1.10.357.10">
    <property type="entry name" value="Tetracycline Repressor, domain 2"/>
    <property type="match status" value="1"/>
</dbReference>
<evidence type="ECO:0000313" key="4">
    <source>
        <dbReference type="EMBL" id="KPL73270.1"/>
    </source>
</evidence>
<dbReference type="PROSITE" id="PS50977">
    <property type="entry name" value="HTH_TETR_2"/>
    <property type="match status" value="1"/>
</dbReference>
<reference evidence="4 5" key="1">
    <citation type="submission" date="2015-07" db="EMBL/GenBank/DDBJ databases">
        <title>Genome sequence of Leptolinea tardivitalis DSM 16556.</title>
        <authorList>
            <person name="Hemp J."/>
            <person name="Ward L.M."/>
            <person name="Pace L.A."/>
            <person name="Fischer W.W."/>
        </authorList>
    </citation>
    <scope>NUCLEOTIDE SEQUENCE [LARGE SCALE GENOMIC DNA]</scope>
    <source>
        <strain evidence="4 5">YMTK-2</strain>
    </source>
</reference>
<evidence type="ECO:0000256" key="2">
    <source>
        <dbReference type="PROSITE-ProRule" id="PRU00335"/>
    </source>
</evidence>
<name>A0A0P6WSR5_9CHLR</name>
<evidence type="ECO:0000256" key="1">
    <source>
        <dbReference type="ARBA" id="ARBA00023125"/>
    </source>
</evidence>
<dbReference type="STRING" id="229920.ADM99_03335"/>
<comment type="caution">
    <text evidence="4">The sequence shown here is derived from an EMBL/GenBank/DDBJ whole genome shotgun (WGS) entry which is preliminary data.</text>
</comment>
<dbReference type="Proteomes" id="UP000050430">
    <property type="component" value="Unassembled WGS sequence"/>
</dbReference>
<accession>A0A0P6WSR5</accession>
<protein>
    <recommendedName>
        <fullName evidence="3">HTH tetR-type domain-containing protein</fullName>
    </recommendedName>
</protein>
<dbReference type="OrthoDB" id="154075at2"/>
<dbReference type="InterPro" id="IPR001647">
    <property type="entry name" value="HTH_TetR"/>
</dbReference>
<dbReference type="AlphaFoldDB" id="A0A0P6WSR5"/>
<dbReference type="SUPFAM" id="SSF46689">
    <property type="entry name" value="Homeodomain-like"/>
    <property type="match status" value="1"/>
</dbReference>
<proteinExistence type="predicted"/>
<dbReference type="Pfam" id="PF14278">
    <property type="entry name" value="TetR_C_8"/>
    <property type="match status" value="1"/>
</dbReference>